<dbReference type="RefSeq" id="WP_020515713.1">
    <property type="nucleotide sequence ID" value="NZ_JBIAZU010000003.1"/>
</dbReference>
<proteinExistence type="predicted"/>
<dbReference type="InterPro" id="IPR029058">
    <property type="entry name" value="AB_hydrolase_fold"/>
</dbReference>
<dbReference type="InterPro" id="IPR049492">
    <property type="entry name" value="BD-FAE-like_dom"/>
</dbReference>
<comment type="caution">
    <text evidence="3">The sequence shown here is derived from an EMBL/GenBank/DDBJ whole genome shotgun (WGS) entry which is preliminary data.</text>
</comment>
<dbReference type="InterPro" id="IPR050300">
    <property type="entry name" value="GDXG_lipolytic_enzyme"/>
</dbReference>
<evidence type="ECO:0000259" key="2">
    <source>
        <dbReference type="Pfam" id="PF20434"/>
    </source>
</evidence>
<reference evidence="3 4" key="1">
    <citation type="submission" date="2024-10" db="EMBL/GenBank/DDBJ databases">
        <title>The Natural Products Discovery Center: Release of the First 8490 Sequenced Strains for Exploring Actinobacteria Biosynthetic Diversity.</title>
        <authorList>
            <person name="Kalkreuter E."/>
            <person name="Kautsar S.A."/>
            <person name="Yang D."/>
            <person name="Bader C.D."/>
            <person name="Teijaro C.N."/>
            <person name="Fluegel L."/>
            <person name="Davis C.M."/>
            <person name="Simpson J.R."/>
            <person name="Lauterbach L."/>
            <person name="Steele A.D."/>
            <person name="Gui C."/>
            <person name="Meng S."/>
            <person name="Li G."/>
            <person name="Viehrig K."/>
            <person name="Ye F."/>
            <person name="Su P."/>
            <person name="Kiefer A.F."/>
            <person name="Nichols A."/>
            <person name="Cepeda A.J."/>
            <person name="Yan W."/>
            <person name="Fan B."/>
            <person name="Jiang Y."/>
            <person name="Adhikari A."/>
            <person name="Zheng C.-J."/>
            <person name="Schuster L."/>
            <person name="Cowan T.M."/>
            <person name="Smanski M.J."/>
            <person name="Chevrette M.G."/>
            <person name="De Carvalho L.P.S."/>
            <person name="Shen B."/>
        </authorList>
    </citation>
    <scope>NUCLEOTIDE SEQUENCE [LARGE SCALE GENOMIC DNA]</scope>
    <source>
        <strain evidence="3 4">NPDC000087</strain>
    </source>
</reference>
<evidence type="ECO:0000313" key="3">
    <source>
        <dbReference type="EMBL" id="MFF5291082.1"/>
    </source>
</evidence>
<accession>A0ABW6WCQ2</accession>
<dbReference type="PANTHER" id="PTHR48081:SF13">
    <property type="entry name" value="ALPHA_BETA HYDROLASE"/>
    <property type="match status" value="1"/>
</dbReference>
<keyword evidence="1 3" id="KW-0378">Hydrolase</keyword>
<dbReference type="EMBL" id="JBIAZU010000003">
    <property type="protein sequence ID" value="MFF5291082.1"/>
    <property type="molecule type" value="Genomic_DNA"/>
</dbReference>
<gene>
    <name evidence="3" type="ORF">ACFY35_16700</name>
</gene>
<name>A0ABW6WCQ2_9ACTN</name>
<dbReference type="Gene3D" id="3.40.50.1820">
    <property type="entry name" value="alpha/beta hydrolase"/>
    <property type="match status" value="2"/>
</dbReference>
<dbReference type="Proteomes" id="UP001602245">
    <property type="component" value="Unassembled WGS sequence"/>
</dbReference>
<organism evidence="3 4">
    <name type="scientific">Paractinoplanes globisporus</name>
    <dbReference type="NCBI Taxonomy" id="113565"/>
    <lineage>
        <taxon>Bacteria</taxon>
        <taxon>Bacillati</taxon>
        <taxon>Actinomycetota</taxon>
        <taxon>Actinomycetes</taxon>
        <taxon>Micromonosporales</taxon>
        <taxon>Micromonosporaceae</taxon>
        <taxon>Paractinoplanes</taxon>
    </lineage>
</organism>
<dbReference type="Pfam" id="PF20434">
    <property type="entry name" value="BD-FAE"/>
    <property type="match status" value="1"/>
</dbReference>
<evidence type="ECO:0000256" key="1">
    <source>
        <dbReference type="ARBA" id="ARBA00022801"/>
    </source>
</evidence>
<feature type="domain" description="BD-FAE-like" evidence="2">
    <location>
        <begin position="6"/>
        <end position="108"/>
    </location>
</feature>
<evidence type="ECO:0000313" key="4">
    <source>
        <dbReference type="Proteomes" id="UP001602245"/>
    </source>
</evidence>
<dbReference type="SUPFAM" id="SSF53474">
    <property type="entry name" value="alpha/beta-Hydrolases"/>
    <property type="match status" value="1"/>
</dbReference>
<sequence>MPELKLDILRPATEQLLPLAVFLPGGAFIFSNRVNAYARRAFVAESGFVVASVEYRTTTSNASYIDSIQDIRAALGHLVAHADDYGIDPRGVAVWGESAGGYLAAMTADPVTYLHANATEPSFLLLHGTADVLIAPSQTQRLHQALLAAGADSTRYLLRGANHGDLAIGDPEGALPWSSTTTMGIITEFLHSHLDRR</sequence>
<dbReference type="GO" id="GO:0016787">
    <property type="term" value="F:hydrolase activity"/>
    <property type="evidence" value="ECO:0007669"/>
    <property type="project" value="UniProtKB-KW"/>
</dbReference>
<protein>
    <submittedName>
        <fullName evidence="3">Alpha/beta hydrolase</fullName>
    </submittedName>
</protein>
<keyword evidence="4" id="KW-1185">Reference proteome</keyword>
<dbReference type="PANTHER" id="PTHR48081">
    <property type="entry name" value="AB HYDROLASE SUPERFAMILY PROTEIN C4A8.06C"/>
    <property type="match status" value="1"/>
</dbReference>